<dbReference type="AlphaFoldDB" id="A0AAN6WQ69"/>
<sequence length="290" mass="32497">MTVPGYTSTQNLSWNMTIRGDGQNGPVPPPRGFKRLYFLFERLQSPRVALQPGTTGTPGTPDTPATPDTMAYIKVDVFRTSGSRQLFGGAISPSDLWLYPGIQKRLFPPVERWILGDLQCDGDRDNQIWRPIEMVEYDYIPNLELEPQSQPTQVQWGQDIAQLLRVNLSNIDPLPEQETFAAAAFGLCVDENLQRILQIPSFRKEMTWQWLQAGADWQIQLMPGEACVLSQAQPWQPSQLPYVGNGDQYEGYNGGYDNSAGMNGHVEERNGYGVNGGGYGHHGQDHGYYD</sequence>
<dbReference type="Proteomes" id="UP001302126">
    <property type="component" value="Unassembled WGS sequence"/>
</dbReference>
<protein>
    <submittedName>
        <fullName evidence="1">Uncharacterized protein</fullName>
    </submittedName>
</protein>
<reference evidence="1" key="2">
    <citation type="submission" date="2023-05" db="EMBL/GenBank/DDBJ databases">
        <authorList>
            <consortium name="Lawrence Berkeley National Laboratory"/>
            <person name="Steindorff A."/>
            <person name="Hensen N."/>
            <person name="Bonometti L."/>
            <person name="Westerberg I."/>
            <person name="Brannstrom I.O."/>
            <person name="Guillou S."/>
            <person name="Cros-Aarteil S."/>
            <person name="Calhoun S."/>
            <person name="Haridas S."/>
            <person name="Kuo A."/>
            <person name="Mondo S."/>
            <person name="Pangilinan J."/>
            <person name="Riley R."/>
            <person name="Labutti K."/>
            <person name="Andreopoulos B."/>
            <person name="Lipzen A."/>
            <person name="Chen C."/>
            <person name="Yanf M."/>
            <person name="Daum C."/>
            <person name="Ng V."/>
            <person name="Clum A."/>
            <person name="Ohm R."/>
            <person name="Martin F."/>
            <person name="Silar P."/>
            <person name="Natvig D."/>
            <person name="Lalanne C."/>
            <person name="Gautier V."/>
            <person name="Ament-Velasquez S.L."/>
            <person name="Kruys A."/>
            <person name="Hutchinson M.I."/>
            <person name="Powell A.J."/>
            <person name="Barry K."/>
            <person name="Miller A.N."/>
            <person name="Grigoriev I.V."/>
            <person name="Debuchy R."/>
            <person name="Gladieux P."/>
            <person name="Thoren M.H."/>
            <person name="Johannesson H."/>
        </authorList>
    </citation>
    <scope>NUCLEOTIDE SEQUENCE</scope>
    <source>
        <strain evidence="1">PSN309</strain>
    </source>
</reference>
<evidence type="ECO:0000313" key="2">
    <source>
        <dbReference type="Proteomes" id="UP001302126"/>
    </source>
</evidence>
<accession>A0AAN6WQ69</accession>
<evidence type="ECO:0000313" key="1">
    <source>
        <dbReference type="EMBL" id="KAK4184362.1"/>
    </source>
</evidence>
<gene>
    <name evidence="1" type="ORF">QBC35DRAFT_477326</name>
</gene>
<name>A0AAN6WQ69_9PEZI</name>
<dbReference type="EMBL" id="MU864492">
    <property type="protein sequence ID" value="KAK4184362.1"/>
    <property type="molecule type" value="Genomic_DNA"/>
</dbReference>
<reference evidence="1" key="1">
    <citation type="journal article" date="2023" name="Mol. Phylogenet. Evol.">
        <title>Genome-scale phylogeny and comparative genomics of the fungal order Sordariales.</title>
        <authorList>
            <person name="Hensen N."/>
            <person name="Bonometti L."/>
            <person name="Westerberg I."/>
            <person name="Brannstrom I.O."/>
            <person name="Guillou S."/>
            <person name="Cros-Aarteil S."/>
            <person name="Calhoun S."/>
            <person name="Haridas S."/>
            <person name="Kuo A."/>
            <person name="Mondo S."/>
            <person name="Pangilinan J."/>
            <person name="Riley R."/>
            <person name="LaButti K."/>
            <person name="Andreopoulos B."/>
            <person name="Lipzen A."/>
            <person name="Chen C."/>
            <person name="Yan M."/>
            <person name="Daum C."/>
            <person name="Ng V."/>
            <person name="Clum A."/>
            <person name="Steindorff A."/>
            <person name="Ohm R.A."/>
            <person name="Martin F."/>
            <person name="Silar P."/>
            <person name="Natvig D.O."/>
            <person name="Lalanne C."/>
            <person name="Gautier V."/>
            <person name="Ament-Velasquez S.L."/>
            <person name="Kruys A."/>
            <person name="Hutchinson M.I."/>
            <person name="Powell A.J."/>
            <person name="Barry K."/>
            <person name="Miller A.N."/>
            <person name="Grigoriev I.V."/>
            <person name="Debuchy R."/>
            <person name="Gladieux P."/>
            <person name="Hiltunen Thoren M."/>
            <person name="Johannesson H."/>
        </authorList>
    </citation>
    <scope>NUCLEOTIDE SEQUENCE</scope>
    <source>
        <strain evidence="1">PSN309</strain>
    </source>
</reference>
<keyword evidence="2" id="KW-1185">Reference proteome</keyword>
<organism evidence="1 2">
    <name type="scientific">Podospora australis</name>
    <dbReference type="NCBI Taxonomy" id="1536484"/>
    <lineage>
        <taxon>Eukaryota</taxon>
        <taxon>Fungi</taxon>
        <taxon>Dikarya</taxon>
        <taxon>Ascomycota</taxon>
        <taxon>Pezizomycotina</taxon>
        <taxon>Sordariomycetes</taxon>
        <taxon>Sordariomycetidae</taxon>
        <taxon>Sordariales</taxon>
        <taxon>Podosporaceae</taxon>
        <taxon>Podospora</taxon>
    </lineage>
</organism>
<comment type="caution">
    <text evidence="1">The sequence shown here is derived from an EMBL/GenBank/DDBJ whole genome shotgun (WGS) entry which is preliminary data.</text>
</comment>
<proteinExistence type="predicted"/>